<dbReference type="Proteomes" id="UP000182128">
    <property type="component" value="Unassembled WGS sequence"/>
</dbReference>
<accession>A0A1A7VPH7</accession>
<dbReference type="Proteomes" id="UP000182142">
    <property type="component" value="Unassembled WGS sequence"/>
</dbReference>
<dbReference type="AlphaFoldDB" id="A0A1A7VPH7"/>
<organism evidence="1 3">
    <name type="scientific">Plasmodium knowlesi (strain H)</name>
    <dbReference type="NCBI Taxonomy" id="5851"/>
    <lineage>
        <taxon>Eukaryota</taxon>
        <taxon>Sar</taxon>
        <taxon>Alveolata</taxon>
        <taxon>Apicomplexa</taxon>
        <taxon>Aconoidasida</taxon>
        <taxon>Haemosporida</taxon>
        <taxon>Plasmodiidae</taxon>
        <taxon>Plasmodium</taxon>
        <taxon>Plasmodium (Plasmodium)</taxon>
    </lineage>
</organism>
<reference evidence="3 4" key="1">
    <citation type="submission" date="2016-05" db="EMBL/GenBank/DDBJ databases">
        <authorList>
            <person name="Sharaf H."/>
        </authorList>
    </citation>
    <scope>NUCLEOTIDE SEQUENCE [LARGE SCALE GENOMIC DNA]</scope>
    <source>
        <strain evidence="3 4">H</strain>
    </source>
</reference>
<evidence type="ECO:0000313" key="1">
    <source>
        <dbReference type="EMBL" id="SBO23735.1"/>
    </source>
</evidence>
<protein>
    <submittedName>
        <fullName evidence="1">Uncharacterized protein</fullName>
    </submittedName>
</protein>
<dbReference type="EMBL" id="CWHR02000007">
    <property type="protein sequence ID" value="SBO25418.1"/>
    <property type="molecule type" value="Genomic_DNA"/>
</dbReference>
<dbReference type="EMBL" id="CWHQ02000008">
    <property type="protein sequence ID" value="SBO23735.1"/>
    <property type="molecule type" value="Genomic_DNA"/>
</dbReference>
<evidence type="ECO:0000313" key="2">
    <source>
        <dbReference type="EMBL" id="SBO25418.1"/>
    </source>
</evidence>
<name>A0A1A7VPH7_PLAKH</name>
<sequence length="587" mass="68273">MAGLPLRVGRSLKIRRGQFPNSRSLSSCSKGEAYQRNGINVQHTYRESDVYRQYDHLLNIGRKTPEQVIKLLTDISRERKCDAEVVKTITNHLYDFCEDFFPPQLVKILEIYAKLKYSNETLLGVVCNRVNDLINIRSCLRVKIMTNIYKQLNLHHPVVKSPLISQLNRNINDYKNELVSIVKNISYLYVDADTSANIINRILTNYDYYDKDGFTILEACSRLDDPHEVLIELVNRKVKELHTNGNSCRFKDFVKFLSAYRRLGLKENTYIHTQFEKKINNIKLLPPENISYVLLLLLSSKIRHEGLFDLVIINIENFVNNKNEQLSLEEKNLYAIPQGKKCDGENSHKEHTRRNTYNPYILHFLPFHLLLLTLLNYGEKSTLKHLLNLCVLDYLHLYDTSSLIKLLHVCTLLSMDGEETNKKAHIHELEETAQEIFLALQHVYKSATINEMKILYDCFLYHQKLVEKNSKLVKLHDELLHTECLSLLPSSYDNLNFENLKIIRCASSSYLQEKINNKIYFYLNRNDFFSSDECGYENLLLSVKLRANILRKKYEGIHTVEMVYPGVATESGHISQGSNKPSELSCH</sequence>
<evidence type="ECO:0000313" key="4">
    <source>
        <dbReference type="Proteomes" id="UP000182142"/>
    </source>
</evidence>
<reference evidence="1" key="2">
    <citation type="submission" date="2016-05" db="EMBL/GenBank/DDBJ databases">
        <authorList>
            <person name="Lavstsen T."/>
            <person name="Jespersen J.S."/>
        </authorList>
    </citation>
    <scope>NUCLEOTIDE SEQUENCE [LARGE SCALE GENOMIC DNA]</scope>
</reference>
<evidence type="ECO:0000313" key="3">
    <source>
        <dbReference type="Proteomes" id="UP000182128"/>
    </source>
</evidence>
<gene>
    <name evidence="1" type="ORF">PKNA1_C2_0424300</name>
    <name evidence="2" type="ORF">PKNA1_H1_0424300</name>
</gene>
<proteinExistence type="predicted"/>